<dbReference type="RefSeq" id="WP_207108418.1">
    <property type="nucleotide sequence ID" value="NZ_JAFLVR010000021.1"/>
</dbReference>
<dbReference type="SUPFAM" id="SSF52540">
    <property type="entry name" value="P-loop containing nucleoside triphosphate hydrolases"/>
    <property type="match status" value="1"/>
</dbReference>
<evidence type="ECO:0000313" key="7">
    <source>
        <dbReference type="Proteomes" id="UP000664495"/>
    </source>
</evidence>
<name>A0ABS3HGT2_9ENTE</name>
<proteinExistence type="inferred from homology"/>
<evidence type="ECO:0000256" key="3">
    <source>
        <dbReference type="ARBA" id="ARBA00022741"/>
    </source>
</evidence>
<keyword evidence="7" id="KW-1185">Reference proteome</keyword>
<evidence type="ECO:0000256" key="4">
    <source>
        <dbReference type="ARBA" id="ARBA00022840"/>
    </source>
</evidence>
<dbReference type="EMBL" id="JAFLVR010000021">
    <property type="protein sequence ID" value="MBO0452646.1"/>
    <property type="molecule type" value="Genomic_DNA"/>
</dbReference>
<keyword evidence="3" id="KW-0547">Nucleotide-binding</keyword>
<organism evidence="6 7">
    <name type="scientific">Candidatus Enterococcus murrayae</name>
    <dbReference type="NCBI Taxonomy" id="2815321"/>
    <lineage>
        <taxon>Bacteria</taxon>
        <taxon>Bacillati</taxon>
        <taxon>Bacillota</taxon>
        <taxon>Bacilli</taxon>
        <taxon>Lactobacillales</taxon>
        <taxon>Enterococcaceae</taxon>
        <taxon>Enterococcus</taxon>
    </lineage>
</organism>
<feature type="domain" description="ABC transporter" evidence="5">
    <location>
        <begin position="6"/>
        <end position="234"/>
    </location>
</feature>
<dbReference type="Pfam" id="PF00005">
    <property type="entry name" value="ABC_tran"/>
    <property type="match status" value="1"/>
</dbReference>
<evidence type="ECO:0000313" key="6">
    <source>
        <dbReference type="EMBL" id="MBO0452646.1"/>
    </source>
</evidence>
<dbReference type="SMART" id="SM00382">
    <property type="entry name" value="AAA"/>
    <property type="match status" value="1"/>
</dbReference>
<evidence type="ECO:0000259" key="5">
    <source>
        <dbReference type="PROSITE" id="PS50893"/>
    </source>
</evidence>
<keyword evidence="4 6" id="KW-0067">ATP-binding</keyword>
<dbReference type="Gene3D" id="3.40.50.300">
    <property type="entry name" value="P-loop containing nucleotide triphosphate hydrolases"/>
    <property type="match status" value="1"/>
</dbReference>
<dbReference type="InterPro" id="IPR017871">
    <property type="entry name" value="ABC_transporter-like_CS"/>
</dbReference>
<dbReference type="PROSITE" id="PS00211">
    <property type="entry name" value="ABC_TRANSPORTER_1"/>
    <property type="match status" value="1"/>
</dbReference>
<evidence type="ECO:0000256" key="1">
    <source>
        <dbReference type="ARBA" id="ARBA00005417"/>
    </source>
</evidence>
<dbReference type="PANTHER" id="PTHR43335">
    <property type="entry name" value="ABC TRANSPORTER, ATP-BINDING PROTEIN"/>
    <property type="match status" value="1"/>
</dbReference>
<dbReference type="Proteomes" id="UP000664495">
    <property type="component" value="Unassembled WGS sequence"/>
</dbReference>
<dbReference type="InterPro" id="IPR003593">
    <property type="entry name" value="AAA+_ATPase"/>
</dbReference>
<dbReference type="PROSITE" id="PS50893">
    <property type="entry name" value="ABC_TRANSPORTER_2"/>
    <property type="match status" value="1"/>
</dbReference>
<keyword evidence="2" id="KW-0813">Transport</keyword>
<sequence>MKATILKTNNLTKKYSGNAGVKNIHMTLEKGDIYGFIGQNGAGKTTLLRLITSLIHPTNGTLELFGSGEEQDLINARKKIGAMIETPAFFPKMTARENLNYYRIQRGIADENEIERVLKLVNLDATGSKRFNQFSLGMKQRLGLALAIMGDPELLILDEPINGLDPTGMIEFREIISKLNQEKKITILISSHILSELTQIATRYGIIHRGALLKEFTKEELNKNTQGYISMKVSSAVKAGEIIQSTMSTKQFEVHSTEEIRLFDFHKDTSKVIDLLSSNGIKIYSSNEIKINLEDYFISVIDEIA</sequence>
<dbReference type="PANTHER" id="PTHR43335:SF8">
    <property type="entry name" value="ABC TRANSPORTER, ATP-BINDING PROTEIN"/>
    <property type="match status" value="1"/>
</dbReference>
<protein>
    <submittedName>
        <fullName evidence="6">ATP-binding cassette domain-containing protein</fullName>
    </submittedName>
</protein>
<dbReference type="GO" id="GO:0005524">
    <property type="term" value="F:ATP binding"/>
    <property type="evidence" value="ECO:0007669"/>
    <property type="project" value="UniProtKB-KW"/>
</dbReference>
<gene>
    <name evidence="6" type="ORF">JZO85_10215</name>
</gene>
<comment type="caution">
    <text evidence="6">The sequence shown here is derived from an EMBL/GenBank/DDBJ whole genome shotgun (WGS) entry which is preliminary data.</text>
</comment>
<accession>A0ABS3HGT2</accession>
<comment type="similarity">
    <text evidence="1">Belongs to the ABC transporter superfamily.</text>
</comment>
<evidence type="ECO:0000256" key="2">
    <source>
        <dbReference type="ARBA" id="ARBA00022448"/>
    </source>
</evidence>
<dbReference type="InterPro" id="IPR027417">
    <property type="entry name" value="P-loop_NTPase"/>
</dbReference>
<dbReference type="InterPro" id="IPR003439">
    <property type="entry name" value="ABC_transporter-like_ATP-bd"/>
</dbReference>
<reference evidence="6 7" key="1">
    <citation type="submission" date="2021-03" db="EMBL/GenBank/DDBJ databases">
        <title>Enterococcal diversity collection.</title>
        <authorList>
            <person name="Gilmore M.S."/>
            <person name="Schwartzman J."/>
            <person name="Van Tyne D."/>
            <person name="Martin M."/>
            <person name="Earl A.M."/>
            <person name="Manson A.L."/>
            <person name="Straub T."/>
            <person name="Salamzade R."/>
            <person name="Saavedra J."/>
            <person name="Lebreton F."/>
            <person name="Prichula J."/>
            <person name="Schaufler K."/>
            <person name="Gaca A."/>
            <person name="Sgardioli B."/>
            <person name="Wagenaar J."/>
            <person name="Strong T."/>
        </authorList>
    </citation>
    <scope>NUCLEOTIDE SEQUENCE [LARGE SCALE GENOMIC DNA]</scope>
    <source>
        <strain evidence="6 7">MJM16</strain>
    </source>
</reference>